<evidence type="ECO:0000259" key="2">
    <source>
        <dbReference type="PROSITE" id="PS50975"/>
    </source>
</evidence>
<protein>
    <recommendedName>
        <fullName evidence="2">ATP-grasp domain-containing protein</fullName>
    </recommendedName>
</protein>
<dbReference type="AlphaFoldDB" id="A0A839Z743"/>
<evidence type="ECO:0000313" key="3">
    <source>
        <dbReference type="EMBL" id="MBB3769845.1"/>
    </source>
</evidence>
<dbReference type="PIRSF" id="PIRSF016817">
    <property type="entry name" value="UCP016817_carboligase"/>
    <property type="match status" value="1"/>
</dbReference>
<dbReference type="InterPro" id="IPR011761">
    <property type="entry name" value="ATP-grasp"/>
</dbReference>
<organism evidence="3 4">
    <name type="scientific">Ancylobacter tetraedralis</name>
    <dbReference type="NCBI Taxonomy" id="217068"/>
    <lineage>
        <taxon>Bacteria</taxon>
        <taxon>Pseudomonadati</taxon>
        <taxon>Pseudomonadota</taxon>
        <taxon>Alphaproteobacteria</taxon>
        <taxon>Hyphomicrobiales</taxon>
        <taxon>Xanthobacteraceae</taxon>
        <taxon>Ancylobacter</taxon>
    </lineage>
</organism>
<dbReference type="Proteomes" id="UP000533469">
    <property type="component" value="Unassembled WGS sequence"/>
</dbReference>
<reference evidence="3 4" key="1">
    <citation type="submission" date="2020-08" db="EMBL/GenBank/DDBJ databases">
        <title>Genomic Encyclopedia of Type Strains, Phase IV (KMG-IV): sequencing the most valuable type-strain genomes for metagenomic binning, comparative biology and taxonomic classification.</title>
        <authorList>
            <person name="Goeker M."/>
        </authorList>
    </citation>
    <scope>NUCLEOTIDE SEQUENCE [LARGE SCALE GENOMIC DNA]</scope>
    <source>
        <strain evidence="3 4">DSM 5895</strain>
    </source>
</reference>
<dbReference type="Pfam" id="PF02655">
    <property type="entry name" value="ATP-grasp_3"/>
    <property type="match status" value="1"/>
</dbReference>
<dbReference type="GO" id="GO:0046872">
    <property type="term" value="F:metal ion binding"/>
    <property type="evidence" value="ECO:0007669"/>
    <property type="project" value="InterPro"/>
</dbReference>
<evidence type="ECO:0000256" key="1">
    <source>
        <dbReference type="PROSITE-ProRule" id="PRU00409"/>
    </source>
</evidence>
<comment type="caution">
    <text evidence="3">The sequence shown here is derived from an EMBL/GenBank/DDBJ whole genome shotgun (WGS) entry which is preliminary data.</text>
</comment>
<dbReference type="InterPro" id="IPR016677">
    <property type="entry name" value="UCP016817_carboligase"/>
</dbReference>
<dbReference type="Gene3D" id="3.30.470.20">
    <property type="entry name" value="ATP-grasp fold, B domain"/>
    <property type="match status" value="1"/>
</dbReference>
<dbReference type="EMBL" id="JACICD010000001">
    <property type="protein sequence ID" value="MBB3769845.1"/>
    <property type="molecule type" value="Genomic_DNA"/>
</dbReference>
<dbReference type="GO" id="GO:0005524">
    <property type="term" value="F:ATP binding"/>
    <property type="evidence" value="ECO:0007669"/>
    <property type="project" value="UniProtKB-UniRule"/>
</dbReference>
<dbReference type="InterPro" id="IPR003806">
    <property type="entry name" value="ATP-grasp_PylC-type"/>
</dbReference>
<dbReference type="SUPFAM" id="SSF56059">
    <property type="entry name" value="Glutathione synthetase ATP-binding domain-like"/>
    <property type="match status" value="1"/>
</dbReference>
<accession>A0A839Z743</accession>
<sequence length="385" mass="41209">MPHRNDVDVDVVVVAVAARGLAAAARRAGRRALVLDLFADEDTRELAVEALALRRLPGFAIDPQDLFEQLARHAAPDLPLVLGTGFEATPELVERLGARFRLLGNSGRTLVALKEPRMMDRLLSDIGVPHPRLFDRALAGVATLEKRIGGSGGQHVRPAARARGEGWYLQERVAGRTVSALFLGNGRQARLLGFSEQWCAPTLEAPFRYGGAAGPIRLEAGMETEIAVALDAIVAATGLVGLASADLIVSDEAWHLIEINPRPGATLDIFDHVPLPPLLGLHIAACDGDLPERAPLDPAEMPAEAEAVRAAAILYAPADVAMPHAALPDWVADRPPAGARIAKGEPICTVLARGRDVAQARAQIDTRTDHLWRDLNRPAATRRSN</sequence>
<name>A0A839Z743_9HYPH</name>
<feature type="domain" description="ATP-grasp" evidence="2">
    <location>
        <begin position="233"/>
        <end position="292"/>
    </location>
</feature>
<evidence type="ECO:0000313" key="4">
    <source>
        <dbReference type="Proteomes" id="UP000533469"/>
    </source>
</evidence>
<proteinExistence type="predicted"/>
<keyword evidence="4" id="KW-1185">Reference proteome</keyword>
<dbReference type="RefSeq" id="WP_246339758.1">
    <property type="nucleotide sequence ID" value="NZ_JACICD010000001.1"/>
</dbReference>
<gene>
    <name evidence="3" type="ORF">FHS55_000431</name>
</gene>
<dbReference type="PROSITE" id="PS50975">
    <property type="entry name" value="ATP_GRASP"/>
    <property type="match status" value="1"/>
</dbReference>
<keyword evidence="1" id="KW-0067">ATP-binding</keyword>
<keyword evidence="1" id="KW-0547">Nucleotide-binding</keyword>